<keyword evidence="2" id="KW-1185">Reference proteome</keyword>
<sequence length="151" mass="17805">MVCTLQKPVDRQLREIYEAYLGDRIGDTTWRSLKKFLLESELELTANNLHEYATLRKSYPKLSLTPLEFRAILAAVDNARNSVPNFIIGEEFIRLLINQDIRPDISTIYRWFQQAGSRYSKSKNYPSEVIFVVIYRAVIWKFINTRRNKNV</sequence>
<dbReference type="Proteomes" id="UP000632766">
    <property type="component" value="Unassembled WGS sequence"/>
</dbReference>
<dbReference type="EMBL" id="JAECZC010000076">
    <property type="protein sequence ID" value="MBH8565913.1"/>
    <property type="molecule type" value="Genomic_DNA"/>
</dbReference>
<protein>
    <submittedName>
        <fullName evidence="1">Uncharacterized protein</fullName>
    </submittedName>
</protein>
<organism evidence="1 2">
    <name type="scientific">Amazonocrinis nigriterrae CENA67</name>
    <dbReference type="NCBI Taxonomy" id="2794033"/>
    <lineage>
        <taxon>Bacteria</taxon>
        <taxon>Bacillati</taxon>
        <taxon>Cyanobacteriota</taxon>
        <taxon>Cyanophyceae</taxon>
        <taxon>Nostocales</taxon>
        <taxon>Nostocaceae</taxon>
        <taxon>Amazonocrinis</taxon>
        <taxon>Amazonocrinis nigriterrae</taxon>
    </lineage>
</organism>
<dbReference type="AlphaFoldDB" id="A0A8J7LAW1"/>
<evidence type="ECO:0000313" key="2">
    <source>
        <dbReference type="Proteomes" id="UP000632766"/>
    </source>
</evidence>
<proteinExistence type="predicted"/>
<gene>
    <name evidence="1" type="ORF">I8748_27730</name>
</gene>
<name>A0A8J7LAW1_9NOST</name>
<dbReference type="RefSeq" id="WP_198127696.1">
    <property type="nucleotide sequence ID" value="NZ_JAECZC010000076.1"/>
</dbReference>
<accession>A0A8J7LAW1</accession>
<comment type="caution">
    <text evidence="1">The sequence shown here is derived from an EMBL/GenBank/DDBJ whole genome shotgun (WGS) entry which is preliminary data.</text>
</comment>
<evidence type="ECO:0000313" key="1">
    <source>
        <dbReference type="EMBL" id="MBH8565913.1"/>
    </source>
</evidence>
<reference evidence="1 2" key="1">
    <citation type="journal article" date="2021" name="Int. J. Syst. Evol. Microbiol.">
        <title>Amazonocrinis nigriterrae gen. nov., sp. nov., Atlanticothrix silvestris gen. nov., sp. nov. and Dendronalium phyllosphericum gen. nov., sp. nov., nostocacean cyanobacteria from Brazilian environments.</title>
        <authorList>
            <person name="Alvarenga D.O."/>
            <person name="Andreote A.P.D."/>
            <person name="Branco L.H.Z."/>
            <person name="Delbaje E."/>
            <person name="Cruz R.B."/>
            <person name="Varani A.M."/>
            <person name="Fiore M.F."/>
        </authorList>
    </citation>
    <scope>NUCLEOTIDE SEQUENCE [LARGE SCALE GENOMIC DNA]</scope>
    <source>
        <strain evidence="1 2">CENA67</strain>
    </source>
</reference>